<dbReference type="InterPro" id="IPR004089">
    <property type="entry name" value="MCPsignal_dom"/>
</dbReference>
<dbReference type="SUPFAM" id="SSF58104">
    <property type="entry name" value="Methyl-accepting chemotaxis protein (MCP) signaling domain"/>
    <property type="match status" value="1"/>
</dbReference>
<dbReference type="Pfam" id="PF00015">
    <property type="entry name" value="MCPsignal"/>
    <property type="match status" value="1"/>
</dbReference>
<feature type="region of interest" description="Disordered" evidence="5">
    <location>
        <begin position="510"/>
        <end position="551"/>
    </location>
</feature>
<dbReference type="Proteomes" id="UP000288096">
    <property type="component" value="Unassembled WGS sequence"/>
</dbReference>
<feature type="transmembrane region" description="Helical" evidence="6">
    <location>
        <begin position="213"/>
        <end position="232"/>
    </location>
</feature>
<dbReference type="GO" id="GO:0005886">
    <property type="term" value="C:plasma membrane"/>
    <property type="evidence" value="ECO:0007669"/>
    <property type="project" value="TreeGrafter"/>
</dbReference>
<evidence type="ECO:0000259" key="7">
    <source>
        <dbReference type="PROSITE" id="PS50111"/>
    </source>
</evidence>
<keyword evidence="6" id="KW-0812">Transmembrane</keyword>
<evidence type="ECO:0000256" key="4">
    <source>
        <dbReference type="SAM" id="Coils"/>
    </source>
</evidence>
<feature type="domain" description="Methyl-accepting transducer" evidence="7">
    <location>
        <begin position="250"/>
        <end position="479"/>
    </location>
</feature>
<dbReference type="PRINTS" id="PR00260">
    <property type="entry name" value="CHEMTRNSDUCR"/>
</dbReference>
<reference evidence="9" key="2">
    <citation type="submission" date="2019-01" db="EMBL/GenBank/DDBJ databases">
        <title>Genome sequence of Desulfonema ishimotonii strain Tokyo 01.</title>
        <authorList>
            <person name="Fukui M."/>
        </authorList>
    </citation>
    <scope>NUCLEOTIDE SEQUENCE [LARGE SCALE GENOMIC DNA]</scope>
    <source>
        <strain evidence="9">Tokyo 01</strain>
    </source>
</reference>
<evidence type="ECO:0000256" key="2">
    <source>
        <dbReference type="ARBA" id="ARBA00029447"/>
    </source>
</evidence>
<dbReference type="InterPro" id="IPR051310">
    <property type="entry name" value="MCP_chemotaxis"/>
</dbReference>
<dbReference type="GO" id="GO:0006935">
    <property type="term" value="P:chemotaxis"/>
    <property type="evidence" value="ECO:0007669"/>
    <property type="project" value="UniProtKB-KW"/>
</dbReference>
<keyword evidence="6" id="KW-1133">Transmembrane helix</keyword>
<feature type="coiled-coil region" evidence="4">
    <location>
        <begin position="138"/>
        <end position="191"/>
    </location>
</feature>
<dbReference type="PANTHER" id="PTHR43531">
    <property type="entry name" value="PROTEIN ICFG"/>
    <property type="match status" value="1"/>
</dbReference>
<keyword evidence="6" id="KW-0472">Membrane</keyword>
<dbReference type="OrthoDB" id="5410204at2"/>
<dbReference type="RefSeq" id="WP_124327121.1">
    <property type="nucleotide sequence ID" value="NZ_BEXT01000001.1"/>
</dbReference>
<reference evidence="9" key="1">
    <citation type="submission" date="2017-11" db="EMBL/GenBank/DDBJ databases">
        <authorList>
            <person name="Watanabe M."/>
            <person name="Kojima H."/>
        </authorList>
    </citation>
    <scope>NUCLEOTIDE SEQUENCE [LARGE SCALE GENOMIC DNA]</scope>
    <source>
        <strain evidence="9">Tokyo 01</strain>
    </source>
</reference>
<comment type="similarity">
    <text evidence="2">Belongs to the methyl-accepting chemotaxis (MCP) protein family.</text>
</comment>
<evidence type="ECO:0000256" key="5">
    <source>
        <dbReference type="SAM" id="MobiDB-lite"/>
    </source>
</evidence>
<feature type="compositionally biased region" description="Basic and acidic residues" evidence="5">
    <location>
        <begin position="519"/>
        <end position="528"/>
    </location>
</feature>
<evidence type="ECO:0000313" key="8">
    <source>
        <dbReference type="EMBL" id="GBC59622.1"/>
    </source>
</evidence>
<evidence type="ECO:0000313" key="9">
    <source>
        <dbReference type="Proteomes" id="UP000288096"/>
    </source>
</evidence>
<dbReference type="PANTHER" id="PTHR43531:SF14">
    <property type="entry name" value="METHYL-ACCEPTING CHEMOTAXIS PROTEIN I-RELATED"/>
    <property type="match status" value="1"/>
</dbReference>
<sequence length="551" mass="59578">MNMKQMELKTKIIGMTVILLGLMILSAGFGIRKLNRIGGTVKGIAQYYIPLNRLVTEMTNAQLEQAHWLERGGRYAQLANGGERAAAKTFEVAIEKFDAFSAVFHEKWKAGEALAEQAATSAKSEKRATEFEKIRAHLEALETHHEVYEDQVRQVFERFQQEKAGEAETLIKQVEAEEDRLTDEIRTILQEIKSLTGAASLQAGEDEQMAQRWTTIILVISVLFGMLTSWVITRKITASMDRVIEGLAEGSVQVVSAAREAASSSHALSEGASQQAAAIQETSSSLEELSAMTRQNASNAAQAKSSQTEAYSSLQVAGESMKATTDAMSRIRMSGEEIGKIIKSIDEIAFQTNLLALNAAVEAARAGEAGAGFAVVADEVRNLAMRAAEASRNTQGLIRKTVDEIGSGSALLEKTREAFGITEQHNKTVSGLVDEIAIASGQQAEGIAQITKAVSEMETVIHQNAAHSEQSSAASEELNAQAEQLKEYADELLCAGKGVCEPDERILMGTDAVKGPVRPRPEPGRSEKQAPAAVSHSEVSPENLIPFDDDF</sequence>
<evidence type="ECO:0000256" key="6">
    <source>
        <dbReference type="SAM" id="Phobius"/>
    </source>
</evidence>
<keyword evidence="4" id="KW-0175">Coiled coil</keyword>
<organism evidence="8 9">
    <name type="scientific">Desulfonema ishimotonii</name>
    <dbReference type="NCBI Taxonomy" id="45657"/>
    <lineage>
        <taxon>Bacteria</taxon>
        <taxon>Pseudomonadati</taxon>
        <taxon>Thermodesulfobacteriota</taxon>
        <taxon>Desulfobacteria</taxon>
        <taxon>Desulfobacterales</taxon>
        <taxon>Desulfococcaceae</taxon>
        <taxon>Desulfonema</taxon>
    </lineage>
</organism>
<dbReference type="EMBL" id="BEXT01000001">
    <property type="protein sequence ID" value="GBC59622.1"/>
    <property type="molecule type" value="Genomic_DNA"/>
</dbReference>
<dbReference type="InterPro" id="IPR004090">
    <property type="entry name" value="Chemotax_Me-accpt_rcpt"/>
</dbReference>
<dbReference type="PROSITE" id="PS50111">
    <property type="entry name" value="CHEMOTAXIS_TRANSDUC_2"/>
    <property type="match status" value="1"/>
</dbReference>
<protein>
    <recommendedName>
        <fullName evidence="7">Methyl-accepting transducer domain-containing protein</fullName>
    </recommendedName>
</protein>
<feature type="transmembrane region" description="Helical" evidence="6">
    <location>
        <begin position="12"/>
        <end position="31"/>
    </location>
</feature>
<name>A0A401FRM6_9BACT</name>
<dbReference type="Gene3D" id="1.10.287.950">
    <property type="entry name" value="Methyl-accepting chemotaxis protein"/>
    <property type="match status" value="1"/>
</dbReference>
<dbReference type="GO" id="GO:0007165">
    <property type="term" value="P:signal transduction"/>
    <property type="evidence" value="ECO:0007669"/>
    <property type="project" value="UniProtKB-KW"/>
</dbReference>
<accession>A0A401FRM6</accession>
<dbReference type="SMART" id="SM00283">
    <property type="entry name" value="MA"/>
    <property type="match status" value="1"/>
</dbReference>
<dbReference type="AlphaFoldDB" id="A0A401FRM6"/>
<proteinExistence type="inferred from homology"/>
<comment type="caution">
    <text evidence="8">The sequence shown here is derived from an EMBL/GenBank/DDBJ whole genome shotgun (WGS) entry which is preliminary data.</text>
</comment>
<gene>
    <name evidence="8" type="ORF">DENIS_0561</name>
</gene>
<evidence type="ECO:0000256" key="1">
    <source>
        <dbReference type="ARBA" id="ARBA00022481"/>
    </source>
</evidence>
<keyword evidence="9" id="KW-1185">Reference proteome</keyword>
<keyword evidence="1" id="KW-0488">Methylation</keyword>
<dbReference type="GO" id="GO:0004888">
    <property type="term" value="F:transmembrane signaling receptor activity"/>
    <property type="evidence" value="ECO:0007669"/>
    <property type="project" value="InterPro"/>
</dbReference>
<keyword evidence="3" id="KW-0807">Transducer</keyword>
<evidence type="ECO:0000256" key="3">
    <source>
        <dbReference type="PROSITE-ProRule" id="PRU00284"/>
    </source>
</evidence>